<evidence type="ECO:0000259" key="1">
    <source>
        <dbReference type="Pfam" id="PF02789"/>
    </source>
</evidence>
<dbReference type="InterPro" id="IPR008283">
    <property type="entry name" value="Peptidase_M17_N"/>
</dbReference>
<dbReference type="Gene3D" id="3.40.220.10">
    <property type="entry name" value="Leucine Aminopeptidase, subunit E, domain 1"/>
    <property type="match status" value="1"/>
</dbReference>
<protein>
    <submittedName>
        <fullName evidence="2">M17 family peptidase N-terminal domain-containing protein</fullName>
    </submittedName>
</protein>
<dbReference type="Proteomes" id="UP001589627">
    <property type="component" value="Unassembled WGS sequence"/>
</dbReference>
<dbReference type="InterPro" id="IPR043472">
    <property type="entry name" value="Macro_dom-like"/>
</dbReference>
<feature type="domain" description="Peptidase M17 leucyl aminopeptidase N-terminal" evidence="1">
    <location>
        <begin position="37"/>
        <end position="81"/>
    </location>
</feature>
<keyword evidence="3" id="KW-1185">Reference proteome</keyword>
<gene>
    <name evidence="2" type="ORF">ACFFNX_25080</name>
</gene>
<evidence type="ECO:0000313" key="3">
    <source>
        <dbReference type="Proteomes" id="UP001589627"/>
    </source>
</evidence>
<organism evidence="2 3">
    <name type="scientific">Actinoallomurus acaciae</name>
    <dbReference type="NCBI Taxonomy" id="502577"/>
    <lineage>
        <taxon>Bacteria</taxon>
        <taxon>Bacillati</taxon>
        <taxon>Actinomycetota</taxon>
        <taxon>Actinomycetes</taxon>
        <taxon>Streptosporangiales</taxon>
        <taxon>Thermomonosporaceae</taxon>
        <taxon>Actinoallomurus</taxon>
    </lineage>
</organism>
<name>A0ABV5YK89_9ACTN</name>
<dbReference type="RefSeq" id="WP_378207003.1">
    <property type="nucleotide sequence ID" value="NZ_JBHLZP010000202.1"/>
</dbReference>
<evidence type="ECO:0000313" key="2">
    <source>
        <dbReference type="EMBL" id="MFB9835461.1"/>
    </source>
</evidence>
<dbReference type="EMBL" id="JBHLZP010000202">
    <property type="protein sequence ID" value="MFB9835461.1"/>
    <property type="molecule type" value="Genomic_DNA"/>
</dbReference>
<feature type="non-terminal residue" evidence="2">
    <location>
        <position position="93"/>
    </location>
</feature>
<comment type="caution">
    <text evidence="2">The sequence shown here is derived from an EMBL/GenBank/DDBJ whole genome shotgun (WGS) entry which is preliminary data.</text>
</comment>
<proteinExistence type="predicted"/>
<dbReference type="SUPFAM" id="SSF52949">
    <property type="entry name" value="Macro domain-like"/>
    <property type="match status" value="1"/>
</dbReference>
<accession>A0ABV5YK89</accession>
<reference evidence="2 3" key="1">
    <citation type="submission" date="2024-09" db="EMBL/GenBank/DDBJ databases">
        <authorList>
            <person name="Sun Q."/>
            <person name="Mori K."/>
        </authorList>
    </citation>
    <scope>NUCLEOTIDE SEQUENCE [LARGE SCALE GENOMIC DNA]</scope>
    <source>
        <strain evidence="2 3">TBRC 0563</strain>
    </source>
</reference>
<dbReference type="Pfam" id="PF02789">
    <property type="entry name" value="Peptidase_M17_N"/>
    <property type="match status" value="1"/>
</dbReference>
<sequence length="93" mass="9126">MTALTVSNSATGSPPVDRVVIGVARSADGPVPAPGPESFADVLAPMLGRLGMTGAEGETLTLPSPAGLEADAVLAVGLGDLPGPDGYDAETLR</sequence>